<dbReference type="SUPFAM" id="SSF53720">
    <property type="entry name" value="ALDH-like"/>
    <property type="match status" value="1"/>
</dbReference>
<dbReference type="Gene3D" id="3.40.309.10">
    <property type="entry name" value="Aldehyde Dehydrogenase, Chain A, domain 2"/>
    <property type="match status" value="1"/>
</dbReference>
<feature type="domain" description="Aldehyde dehydrogenase" evidence="1">
    <location>
        <begin position="98"/>
        <end position="256"/>
    </location>
</feature>
<organism evidence="2">
    <name type="scientific">Chlamydomonas euryale</name>
    <dbReference type="NCBI Taxonomy" id="1486919"/>
    <lineage>
        <taxon>Eukaryota</taxon>
        <taxon>Viridiplantae</taxon>
        <taxon>Chlorophyta</taxon>
        <taxon>core chlorophytes</taxon>
        <taxon>Chlorophyceae</taxon>
        <taxon>CS clade</taxon>
        <taxon>Chlamydomonadales</taxon>
        <taxon>Chlamydomonadaceae</taxon>
        <taxon>Chlamydomonas</taxon>
    </lineage>
</organism>
<gene>
    <name evidence="2" type="ORF">CEUR00632_LOCUS9324</name>
</gene>
<dbReference type="InterPro" id="IPR016161">
    <property type="entry name" value="Ald_DH/histidinol_DH"/>
</dbReference>
<proteinExistence type="predicted"/>
<dbReference type="InterPro" id="IPR015590">
    <property type="entry name" value="Aldehyde_DH_dom"/>
</dbReference>
<dbReference type="Pfam" id="PF00171">
    <property type="entry name" value="Aldedh"/>
    <property type="match status" value="1"/>
</dbReference>
<dbReference type="Gene3D" id="3.40.605.10">
    <property type="entry name" value="Aldehyde Dehydrogenase, Chain A, domain 1"/>
    <property type="match status" value="1"/>
</dbReference>
<dbReference type="EMBL" id="HBEC01019894">
    <property type="protein sequence ID" value="CAD8289285.1"/>
    <property type="molecule type" value="Transcribed_RNA"/>
</dbReference>
<dbReference type="InterPro" id="IPR016163">
    <property type="entry name" value="Ald_DH_C"/>
</dbReference>
<evidence type="ECO:0000313" key="2">
    <source>
        <dbReference type="EMBL" id="CAD8289285.1"/>
    </source>
</evidence>
<name>A0A7R9VA42_9CHLO</name>
<protein>
    <recommendedName>
        <fullName evidence="1">Aldehyde dehydrogenase domain-containing protein</fullName>
    </recommendedName>
</protein>
<dbReference type="InterPro" id="IPR016162">
    <property type="entry name" value="Ald_DH_N"/>
</dbReference>
<dbReference type="AlphaFoldDB" id="A0A7R9VA42"/>
<evidence type="ECO:0000259" key="1">
    <source>
        <dbReference type="Pfam" id="PF00171"/>
    </source>
</evidence>
<dbReference type="GO" id="GO:0016620">
    <property type="term" value="F:oxidoreductase activity, acting on the aldehyde or oxo group of donors, NAD or NADP as acceptor"/>
    <property type="evidence" value="ECO:0007669"/>
    <property type="project" value="InterPro"/>
</dbReference>
<reference evidence="2" key="1">
    <citation type="submission" date="2021-01" db="EMBL/GenBank/DDBJ databases">
        <authorList>
            <person name="Corre E."/>
            <person name="Pelletier E."/>
            <person name="Niang G."/>
            <person name="Scheremetjew M."/>
            <person name="Finn R."/>
            <person name="Kale V."/>
            <person name="Holt S."/>
            <person name="Cochrane G."/>
            <person name="Meng A."/>
            <person name="Brown T."/>
            <person name="Cohen L."/>
        </authorList>
    </citation>
    <scope>NUCLEOTIDE SEQUENCE</scope>
    <source>
        <strain evidence="2">CCMP219</strain>
    </source>
</reference>
<accession>A0A7R9VA42</accession>
<sequence length="481" mass="50111">MDALAAGGQPLPLAVRERADGQVVAKVFTEGMSGLLFGGFSGEVWIEPGKKATQGKLYRDKASGKSGSGGVALVLGAGNQVGVVILDVLHKLIVDDEVVLLKLNSVADYCAPHLLELFQPLIDRGFLSLAHGGASVGSYLTSHAGVDSVHLTGSEATYNSVVWGSPTAERTGPPKCTKPVTAELGCVTPVIIVPPPKGTLWSKAELEYQATQVASQKLQNNGHNCVAAEVLVTSAGWPQRGEFLAALRAKLSRLPQRTGWYPGSDKRREAFRAAYPDATDAGAGVLLADGLSPEQALLREETWGLCLKEVPLPAAPDSGVASFLDAAADFANERCWGSLSCTVLCHPASRSAVGDDAWDGFLAKLRYGAIGVNVPSMIAFVVAGLPWGAFPGGTPQDIGSGVGFVHNTFLFDSPQKGVLTAPWIVHPRPMWWPDFTNAAELAAAVISLIAIGGTSQRSAGFAGSLQCLGAVPACALAALRG</sequence>